<dbReference type="InterPro" id="IPR036396">
    <property type="entry name" value="Cyt_P450_sf"/>
</dbReference>
<dbReference type="GO" id="GO:0004497">
    <property type="term" value="F:monooxygenase activity"/>
    <property type="evidence" value="ECO:0007669"/>
    <property type="project" value="UniProtKB-KW"/>
</dbReference>
<sequence length="403" mass="44317">MTASTPITLDRTGRHLHTEAAQLRAAGPAVRVQLPENLTAWSVTRGDIVKKLLTDNRVSKDARASWPGYQPGAIAWLTSWVDVISMFTSDGPDHHRLKKLIGSVFNARGIDALRPAIEAIVADLISGLRRHPSGDVVNLRAEFSYQLPTRLICDLFGVPTRQRPKMLRVIDAILDTQATDAEAAATQRDLYAAMEALIEAKRRSPGEDMTSGLLAAHEEDGDRLSADELVSTLILMIGAGSETAVALIDHAVLELFRHPDQLARVLADPDLWDEVIEETLRLHGPIMHLPMRYATDDIDLGDDVTIRCGDLILIAFAAHGRDPNVHADPDTFDLDRADKQHLAFGYGIHYCLGAALAKLEARIALPALFDAFPDVRLEEGYVPEPQPSFIAHDVRDLNVRLTT</sequence>
<evidence type="ECO:0000256" key="4">
    <source>
        <dbReference type="ARBA" id="ARBA00023002"/>
    </source>
</evidence>
<keyword evidence="4 7" id="KW-0560">Oxidoreductase</keyword>
<dbReference type="EMBL" id="LJGW01000377">
    <property type="protein sequence ID" value="OEV09283.1"/>
    <property type="molecule type" value="Genomic_DNA"/>
</dbReference>
<evidence type="ECO:0000256" key="2">
    <source>
        <dbReference type="ARBA" id="ARBA00022617"/>
    </source>
</evidence>
<dbReference type="PROSITE" id="PS00086">
    <property type="entry name" value="CYTOCHROME_P450"/>
    <property type="match status" value="1"/>
</dbReference>
<evidence type="ECO:0000256" key="7">
    <source>
        <dbReference type="RuleBase" id="RU000461"/>
    </source>
</evidence>
<evidence type="ECO:0000256" key="5">
    <source>
        <dbReference type="ARBA" id="ARBA00023004"/>
    </source>
</evidence>
<comment type="caution">
    <text evidence="8">The sequence shown here is derived from an EMBL/GenBank/DDBJ whole genome shotgun (WGS) entry which is preliminary data.</text>
</comment>
<dbReference type="CDD" id="cd11029">
    <property type="entry name" value="CYP107-like"/>
    <property type="match status" value="1"/>
</dbReference>
<dbReference type="PATRIC" id="fig|518642.10.peg.4815"/>
<dbReference type="SUPFAM" id="SSF48264">
    <property type="entry name" value="Cytochrome P450"/>
    <property type="match status" value="1"/>
</dbReference>
<keyword evidence="3 7" id="KW-0479">Metal-binding</keyword>
<dbReference type="Pfam" id="PF00067">
    <property type="entry name" value="p450"/>
    <property type="match status" value="1"/>
</dbReference>
<keyword evidence="2 7" id="KW-0349">Heme</keyword>
<evidence type="ECO:0000313" key="9">
    <source>
        <dbReference type="Proteomes" id="UP000176005"/>
    </source>
</evidence>
<name>A0A1E7KZQ2_9ACTN</name>
<dbReference type="RefSeq" id="WP_070018847.1">
    <property type="nucleotide sequence ID" value="NZ_LJGW01000377.1"/>
</dbReference>
<dbReference type="Proteomes" id="UP000176005">
    <property type="component" value="Unassembled WGS sequence"/>
</dbReference>
<proteinExistence type="inferred from homology"/>
<dbReference type="GO" id="GO:0020037">
    <property type="term" value="F:heme binding"/>
    <property type="evidence" value="ECO:0007669"/>
    <property type="project" value="InterPro"/>
</dbReference>
<dbReference type="PANTHER" id="PTHR46696">
    <property type="entry name" value="P450, PUTATIVE (EUROFUNG)-RELATED"/>
    <property type="match status" value="1"/>
</dbReference>
<dbReference type="PRINTS" id="PR00385">
    <property type="entry name" value="P450"/>
</dbReference>
<dbReference type="Gene3D" id="1.10.630.10">
    <property type="entry name" value="Cytochrome P450"/>
    <property type="match status" value="1"/>
</dbReference>
<dbReference type="InterPro" id="IPR017972">
    <property type="entry name" value="Cyt_P450_CS"/>
</dbReference>
<reference evidence="8 9" key="1">
    <citation type="journal article" date="2016" name="Front. Microbiol.">
        <title>Comparative Genomics Analysis of Streptomyces Species Reveals Their Adaptation to the Marine Environment and Their Diversity at the Genomic Level.</title>
        <authorList>
            <person name="Tian X."/>
            <person name="Zhang Z."/>
            <person name="Yang T."/>
            <person name="Chen M."/>
            <person name="Li J."/>
            <person name="Chen F."/>
            <person name="Yang J."/>
            <person name="Li W."/>
            <person name="Zhang B."/>
            <person name="Zhang Z."/>
            <person name="Wu J."/>
            <person name="Zhang C."/>
            <person name="Long L."/>
            <person name="Xiao J."/>
        </authorList>
    </citation>
    <scope>NUCLEOTIDE SEQUENCE [LARGE SCALE GENOMIC DNA]</scope>
    <source>
        <strain evidence="8 9">SCSIO 10429</strain>
    </source>
</reference>
<evidence type="ECO:0000256" key="6">
    <source>
        <dbReference type="ARBA" id="ARBA00023033"/>
    </source>
</evidence>
<gene>
    <name evidence="8" type="ORF">AN218_22820</name>
</gene>
<evidence type="ECO:0000313" key="8">
    <source>
        <dbReference type="EMBL" id="OEV09283.1"/>
    </source>
</evidence>
<dbReference type="FunFam" id="1.10.630.10:FF:000018">
    <property type="entry name" value="Cytochrome P450 monooxygenase"/>
    <property type="match status" value="1"/>
</dbReference>
<dbReference type="PRINTS" id="PR00359">
    <property type="entry name" value="BP450"/>
</dbReference>
<dbReference type="InterPro" id="IPR001128">
    <property type="entry name" value="Cyt_P450"/>
</dbReference>
<keyword evidence="9" id="KW-1185">Reference proteome</keyword>
<organism evidence="8 9">
    <name type="scientific">Streptomyces nanshensis</name>
    <dbReference type="NCBI Taxonomy" id="518642"/>
    <lineage>
        <taxon>Bacteria</taxon>
        <taxon>Bacillati</taxon>
        <taxon>Actinomycetota</taxon>
        <taxon>Actinomycetes</taxon>
        <taxon>Kitasatosporales</taxon>
        <taxon>Streptomycetaceae</taxon>
        <taxon>Streptomyces</taxon>
    </lineage>
</organism>
<comment type="similarity">
    <text evidence="1 7">Belongs to the cytochrome P450 family.</text>
</comment>
<protein>
    <submittedName>
        <fullName evidence="8">Cytochrome</fullName>
    </submittedName>
</protein>
<dbReference type="GO" id="GO:0005506">
    <property type="term" value="F:iron ion binding"/>
    <property type="evidence" value="ECO:0007669"/>
    <property type="project" value="InterPro"/>
</dbReference>
<dbReference type="PANTHER" id="PTHR46696:SF1">
    <property type="entry name" value="CYTOCHROME P450 YJIB-RELATED"/>
    <property type="match status" value="1"/>
</dbReference>
<evidence type="ECO:0000256" key="1">
    <source>
        <dbReference type="ARBA" id="ARBA00010617"/>
    </source>
</evidence>
<accession>A0A1E7KZQ2</accession>
<evidence type="ECO:0000256" key="3">
    <source>
        <dbReference type="ARBA" id="ARBA00022723"/>
    </source>
</evidence>
<dbReference type="InterPro" id="IPR002397">
    <property type="entry name" value="Cyt_P450_B"/>
</dbReference>
<dbReference type="AlphaFoldDB" id="A0A1E7KZQ2"/>
<keyword evidence="6 7" id="KW-0503">Monooxygenase</keyword>
<dbReference type="GO" id="GO:0016705">
    <property type="term" value="F:oxidoreductase activity, acting on paired donors, with incorporation or reduction of molecular oxygen"/>
    <property type="evidence" value="ECO:0007669"/>
    <property type="project" value="InterPro"/>
</dbReference>
<keyword evidence="5 7" id="KW-0408">Iron</keyword>